<evidence type="ECO:0000256" key="2">
    <source>
        <dbReference type="PROSITE-ProRule" id="PRU00335"/>
    </source>
</evidence>
<evidence type="ECO:0000256" key="1">
    <source>
        <dbReference type="ARBA" id="ARBA00023125"/>
    </source>
</evidence>
<evidence type="ECO:0000313" key="5">
    <source>
        <dbReference type="EMBL" id="ABC83583.1"/>
    </source>
</evidence>
<feature type="DNA-binding region" description="H-T-H motif" evidence="2">
    <location>
        <begin position="35"/>
        <end position="54"/>
    </location>
</feature>
<dbReference type="InterPro" id="IPR009057">
    <property type="entry name" value="Homeodomain-like_sf"/>
</dbReference>
<gene>
    <name evidence="5" type="ordered locus">Adeh_3817</name>
</gene>
<dbReference type="STRING" id="290397.Adeh_3817"/>
<evidence type="ECO:0000256" key="3">
    <source>
        <dbReference type="SAM" id="MobiDB-lite"/>
    </source>
</evidence>
<dbReference type="HOGENOM" id="CLU_095332_1_0_7"/>
<dbReference type="InterPro" id="IPR001647">
    <property type="entry name" value="HTH_TetR"/>
</dbReference>
<feature type="region of interest" description="Disordered" evidence="3">
    <location>
        <begin position="190"/>
        <end position="209"/>
    </location>
</feature>
<sequence>MTATGRSAAAGGDVRSGWCRAGLGLLRDQGPQAVTIDRLCAAMGKTKGAFYHHFRDVDAFHAAVLDAWAELHTADVIAVASSALTAEARSARLGAAAVGLDHALDRAIRGWALHDARAREAVGRVDARRIDYLAAIHRERGRKDATVLAQLEYAVFLGAQELGLADDAERGAPLGRTLRAALEWLGAGRAASQRRRHGQGRRGGGLPRE</sequence>
<dbReference type="PROSITE" id="PS50977">
    <property type="entry name" value="HTH_TETR_2"/>
    <property type="match status" value="1"/>
</dbReference>
<dbReference type="eggNOG" id="COG1309">
    <property type="taxonomic scope" value="Bacteria"/>
</dbReference>
<dbReference type="RefSeq" id="WP_011422865.1">
    <property type="nucleotide sequence ID" value="NC_007760.1"/>
</dbReference>
<evidence type="ECO:0000313" key="6">
    <source>
        <dbReference type="Proteomes" id="UP000001935"/>
    </source>
</evidence>
<dbReference type="AlphaFoldDB" id="Q2IG78"/>
<keyword evidence="1 2" id="KW-0238">DNA-binding</keyword>
<protein>
    <submittedName>
        <fullName evidence="5">Transcriptional regulator, TetR family</fullName>
    </submittedName>
</protein>
<evidence type="ECO:0000259" key="4">
    <source>
        <dbReference type="PROSITE" id="PS50977"/>
    </source>
</evidence>
<dbReference type="KEGG" id="ade:Adeh_3817"/>
<dbReference type="Pfam" id="PF00440">
    <property type="entry name" value="TetR_N"/>
    <property type="match status" value="1"/>
</dbReference>
<proteinExistence type="predicted"/>
<dbReference type="EMBL" id="CP000251">
    <property type="protein sequence ID" value="ABC83583.1"/>
    <property type="molecule type" value="Genomic_DNA"/>
</dbReference>
<dbReference type="SUPFAM" id="SSF46689">
    <property type="entry name" value="Homeodomain-like"/>
    <property type="match status" value="1"/>
</dbReference>
<reference evidence="5 6" key="1">
    <citation type="submission" date="2006-01" db="EMBL/GenBank/DDBJ databases">
        <title>Complete sequence of Anaeromyxobacter dehalogenans 2CP-C.</title>
        <authorList>
            <consortium name="US DOE Joint Genome Institute"/>
            <person name="Copeland A."/>
            <person name="Lucas S."/>
            <person name="Lapidus A."/>
            <person name="Barry K."/>
            <person name="Detter J.C."/>
            <person name="Glavina T."/>
            <person name="Hammon N."/>
            <person name="Israni S."/>
            <person name="Pitluck S."/>
            <person name="Brettin T."/>
            <person name="Bruce D."/>
            <person name="Han C."/>
            <person name="Tapia R."/>
            <person name="Gilna P."/>
            <person name="Kiss H."/>
            <person name="Schmutz J."/>
            <person name="Larimer F."/>
            <person name="Land M."/>
            <person name="Kyrpides N."/>
            <person name="Anderson I."/>
            <person name="Sanford R.A."/>
            <person name="Ritalahti K.M."/>
            <person name="Thomas H.S."/>
            <person name="Kirby J.R."/>
            <person name="Zhulin I.B."/>
            <person name="Loeffler F.E."/>
            <person name="Richardson P."/>
        </authorList>
    </citation>
    <scope>NUCLEOTIDE SEQUENCE [LARGE SCALE GENOMIC DNA]</scope>
    <source>
        <strain evidence="5 6">2CP-C</strain>
    </source>
</reference>
<feature type="domain" description="HTH tetR-type" evidence="4">
    <location>
        <begin position="12"/>
        <end position="72"/>
    </location>
</feature>
<accession>Q2IG78</accession>
<dbReference type="Proteomes" id="UP000001935">
    <property type="component" value="Chromosome"/>
</dbReference>
<dbReference type="Gene3D" id="1.10.357.10">
    <property type="entry name" value="Tetracycline Repressor, domain 2"/>
    <property type="match status" value="1"/>
</dbReference>
<organism evidence="5 6">
    <name type="scientific">Anaeromyxobacter dehalogenans (strain 2CP-C)</name>
    <dbReference type="NCBI Taxonomy" id="290397"/>
    <lineage>
        <taxon>Bacteria</taxon>
        <taxon>Pseudomonadati</taxon>
        <taxon>Myxococcota</taxon>
        <taxon>Myxococcia</taxon>
        <taxon>Myxococcales</taxon>
        <taxon>Cystobacterineae</taxon>
        <taxon>Anaeromyxobacteraceae</taxon>
        <taxon>Anaeromyxobacter</taxon>
    </lineage>
</organism>
<name>Q2IG78_ANADE</name>
<dbReference type="GO" id="GO:0003677">
    <property type="term" value="F:DNA binding"/>
    <property type="evidence" value="ECO:0007669"/>
    <property type="project" value="UniProtKB-UniRule"/>
</dbReference>